<evidence type="ECO:0000256" key="1">
    <source>
        <dbReference type="SAM" id="MobiDB-lite"/>
    </source>
</evidence>
<gene>
    <name evidence="2" type="ORF">S01H1_24367</name>
</gene>
<feature type="region of interest" description="Disordered" evidence="1">
    <location>
        <begin position="35"/>
        <end position="61"/>
    </location>
</feature>
<sequence length="61" mass="7080">VVQEIRDKQRQRLPASELIKDAHAVGKLTRSEADRLLQQDQQSSNRDDLYRQPTYSQGLND</sequence>
<evidence type="ECO:0000313" key="2">
    <source>
        <dbReference type="EMBL" id="GAF93722.1"/>
    </source>
</evidence>
<feature type="non-terminal residue" evidence="2">
    <location>
        <position position="61"/>
    </location>
</feature>
<feature type="non-terminal residue" evidence="2">
    <location>
        <position position="1"/>
    </location>
</feature>
<proteinExistence type="predicted"/>
<reference evidence="2" key="1">
    <citation type="journal article" date="2014" name="Front. Microbiol.">
        <title>High frequency of phylogenetically diverse reductive dehalogenase-homologous genes in deep subseafloor sedimentary metagenomes.</title>
        <authorList>
            <person name="Kawai M."/>
            <person name="Futagami T."/>
            <person name="Toyoda A."/>
            <person name="Takaki Y."/>
            <person name="Nishi S."/>
            <person name="Hori S."/>
            <person name="Arai W."/>
            <person name="Tsubouchi T."/>
            <person name="Morono Y."/>
            <person name="Uchiyama I."/>
            <person name="Ito T."/>
            <person name="Fujiyama A."/>
            <person name="Inagaki F."/>
            <person name="Takami H."/>
        </authorList>
    </citation>
    <scope>NUCLEOTIDE SEQUENCE</scope>
    <source>
        <strain evidence="2">Expedition CK06-06</strain>
    </source>
</reference>
<name>X0TZY2_9ZZZZ</name>
<dbReference type="EMBL" id="BARS01014469">
    <property type="protein sequence ID" value="GAF93722.1"/>
    <property type="molecule type" value="Genomic_DNA"/>
</dbReference>
<protein>
    <submittedName>
        <fullName evidence="2">Uncharacterized protein</fullName>
    </submittedName>
</protein>
<comment type="caution">
    <text evidence="2">The sequence shown here is derived from an EMBL/GenBank/DDBJ whole genome shotgun (WGS) entry which is preliminary data.</text>
</comment>
<dbReference type="AlphaFoldDB" id="X0TZY2"/>
<accession>X0TZY2</accession>
<organism evidence="2">
    <name type="scientific">marine sediment metagenome</name>
    <dbReference type="NCBI Taxonomy" id="412755"/>
    <lineage>
        <taxon>unclassified sequences</taxon>
        <taxon>metagenomes</taxon>
        <taxon>ecological metagenomes</taxon>
    </lineage>
</organism>